<dbReference type="SUPFAM" id="SSF46966">
    <property type="entry name" value="Spectrin repeat"/>
    <property type="match status" value="1"/>
</dbReference>
<dbReference type="AlphaFoldDB" id="A0A3P7LLF1"/>
<feature type="region of interest" description="Disordered" evidence="2">
    <location>
        <begin position="256"/>
        <end position="288"/>
    </location>
</feature>
<sequence length="659" mass="73071">MLKNREYVNGAAAIRLSIADVERKWQTLVALCGQHATNFDSLLKHMADCDSRYRDLDVKLAQNSRLVEALGSIATTPVLTAGQIQQVKILKDAVQSLQPDVAALERATDDLLRAFPPFTDLSDYKNRAMDVRERYDRLTSVLSTRASLLRDVEGPGADLHTRLQTLSNELHDLGQTFNRLPTNPTPDELREYKRKLDVCRSQFDEAIQLGDRICQEVKDPAAHSDIRRSLGERRRSLLDLEARLEERLRTAGVAVSDKGARESTDNTLTSGPIPSTATIPGRSAQLDPSRTDLLYSDKIGLNTSYRPIPAGQSYSQVEKQSFASPRDPRTQLLDTLQAGTQLEQMRPGLKPPSESERKAFDEVEQQVQKLQAWVDLERSASHAPIAKSGAFPLSKSALSPLIQSLRTEMDLVDVRKNEAEKLLNTLERQLISASSASMTKGAELQARLQRAVSQLDQIRTLNNEKRWAALGGGTSALPPQPGSRNQLNQLIDDVSQQLRKLEEPKSTLLQSLDGLETSLREAGDSLFQDSMAPLRQKELEGVENQLALLGSTQTIVDPDSLTDRLEDIGQVRNQLTELENKLNSWNADIANLKDGSTAQLDKTASDLMALCSRLQRQAELSAAELEARIEAARKFATRMEILKNNIAAAQKACPLRPNK</sequence>
<organism evidence="3 4">
    <name type="scientific">Dibothriocephalus latus</name>
    <name type="common">Fish tapeworm</name>
    <name type="synonym">Diphyllobothrium latum</name>
    <dbReference type="NCBI Taxonomy" id="60516"/>
    <lineage>
        <taxon>Eukaryota</taxon>
        <taxon>Metazoa</taxon>
        <taxon>Spiralia</taxon>
        <taxon>Lophotrochozoa</taxon>
        <taxon>Platyhelminthes</taxon>
        <taxon>Cestoda</taxon>
        <taxon>Eucestoda</taxon>
        <taxon>Diphyllobothriidea</taxon>
        <taxon>Diphyllobothriidae</taxon>
        <taxon>Dibothriocephalus</taxon>
    </lineage>
</organism>
<protein>
    <submittedName>
        <fullName evidence="3">Uncharacterized protein</fullName>
    </submittedName>
</protein>
<evidence type="ECO:0000313" key="4">
    <source>
        <dbReference type="Proteomes" id="UP000281553"/>
    </source>
</evidence>
<dbReference type="EMBL" id="UYRU01049851">
    <property type="protein sequence ID" value="VDN10738.1"/>
    <property type="molecule type" value="Genomic_DNA"/>
</dbReference>
<reference evidence="3 4" key="1">
    <citation type="submission" date="2018-11" db="EMBL/GenBank/DDBJ databases">
        <authorList>
            <consortium name="Pathogen Informatics"/>
        </authorList>
    </citation>
    <scope>NUCLEOTIDE SEQUENCE [LARGE SCALE GENOMIC DNA]</scope>
</reference>
<feature type="compositionally biased region" description="Polar residues" evidence="2">
    <location>
        <begin position="265"/>
        <end position="278"/>
    </location>
</feature>
<gene>
    <name evidence="3" type="ORF">DILT_LOCUS6569</name>
</gene>
<keyword evidence="4" id="KW-1185">Reference proteome</keyword>
<dbReference type="Proteomes" id="UP000281553">
    <property type="component" value="Unassembled WGS sequence"/>
</dbReference>
<dbReference type="Gene3D" id="1.20.58.60">
    <property type="match status" value="1"/>
</dbReference>
<accession>A0A3P7LLF1</accession>
<name>A0A3P7LLF1_DIBLA</name>
<keyword evidence="1" id="KW-0175">Coiled coil</keyword>
<evidence type="ECO:0000256" key="1">
    <source>
        <dbReference type="SAM" id="Coils"/>
    </source>
</evidence>
<feature type="coiled-coil region" evidence="1">
    <location>
        <begin position="402"/>
        <end position="436"/>
    </location>
</feature>
<proteinExistence type="predicted"/>
<evidence type="ECO:0000313" key="3">
    <source>
        <dbReference type="EMBL" id="VDN10738.1"/>
    </source>
</evidence>
<feature type="coiled-coil region" evidence="1">
    <location>
        <begin position="561"/>
        <end position="595"/>
    </location>
</feature>
<evidence type="ECO:0000256" key="2">
    <source>
        <dbReference type="SAM" id="MobiDB-lite"/>
    </source>
</evidence>